<evidence type="ECO:0000313" key="1">
    <source>
        <dbReference type="EMBL" id="KAJ7028272.1"/>
    </source>
</evidence>
<accession>A0AAD6SMB8</accession>
<evidence type="ECO:0000313" key="2">
    <source>
        <dbReference type="Proteomes" id="UP001218188"/>
    </source>
</evidence>
<gene>
    <name evidence="1" type="ORF">C8F04DRAFT_1119939</name>
</gene>
<dbReference type="AlphaFoldDB" id="A0AAD6SMB8"/>
<comment type="caution">
    <text evidence="1">The sequence shown here is derived from an EMBL/GenBank/DDBJ whole genome shotgun (WGS) entry which is preliminary data.</text>
</comment>
<dbReference type="Proteomes" id="UP001218188">
    <property type="component" value="Unassembled WGS sequence"/>
</dbReference>
<organism evidence="1 2">
    <name type="scientific">Mycena alexandri</name>
    <dbReference type="NCBI Taxonomy" id="1745969"/>
    <lineage>
        <taxon>Eukaryota</taxon>
        <taxon>Fungi</taxon>
        <taxon>Dikarya</taxon>
        <taxon>Basidiomycota</taxon>
        <taxon>Agaricomycotina</taxon>
        <taxon>Agaricomycetes</taxon>
        <taxon>Agaricomycetidae</taxon>
        <taxon>Agaricales</taxon>
        <taxon>Marasmiineae</taxon>
        <taxon>Mycenaceae</taxon>
        <taxon>Mycena</taxon>
    </lineage>
</organism>
<reference evidence="1" key="1">
    <citation type="submission" date="2023-03" db="EMBL/GenBank/DDBJ databases">
        <title>Massive genome expansion in bonnet fungi (Mycena s.s.) driven by repeated elements and novel gene families across ecological guilds.</title>
        <authorList>
            <consortium name="Lawrence Berkeley National Laboratory"/>
            <person name="Harder C.B."/>
            <person name="Miyauchi S."/>
            <person name="Viragh M."/>
            <person name="Kuo A."/>
            <person name="Thoen E."/>
            <person name="Andreopoulos B."/>
            <person name="Lu D."/>
            <person name="Skrede I."/>
            <person name="Drula E."/>
            <person name="Henrissat B."/>
            <person name="Morin E."/>
            <person name="Kohler A."/>
            <person name="Barry K."/>
            <person name="LaButti K."/>
            <person name="Morin E."/>
            <person name="Salamov A."/>
            <person name="Lipzen A."/>
            <person name="Mereny Z."/>
            <person name="Hegedus B."/>
            <person name="Baldrian P."/>
            <person name="Stursova M."/>
            <person name="Weitz H."/>
            <person name="Taylor A."/>
            <person name="Grigoriev I.V."/>
            <person name="Nagy L.G."/>
            <person name="Martin F."/>
            <person name="Kauserud H."/>
        </authorList>
    </citation>
    <scope>NUCLEOTIDE SEQUENCE</scope>
    <source>
        <strain evidence="1">CBHHK200</strain>
    </source>
</reference>
<feature type="non-terminal residue" evidence="1">
    <location>
        <position position="1"/>
    </location>
</feature>
<dbReference type="EMBL" id="JARJCM010000114">
    <property type="protein sequence ID" value="KAJ7028272.1"/>
    <property type="molecule type" value="Genomic_DNA"/>
</dbReference>
<keyword evidence="2" id="KW-1185">Reference proteome</keyword>
<protein>
    <submittedName>
        <fullName evidence="1">Uncharacterized protein</fullName>
    </submittedName>
</protein>
<proteinExistence type="predicted"/>
<dbReference type="PROSITE" id="PS51300">
    <property type="entry name" value="NIRD"/>
    <property type="match status" value="1"/>
</dbReference>
<name>A0AAD6SMB8_9AGAR</name>
<sequence length="160" mass="17885">MRFRISPRLPARDVPTHFGSPSPSITTVHAYTLSPPASSIADRRTATYCPGSARDLRRAVKVPMLSIGPRFPSFRGSLARWLGVADGAATRHGHPRSPAYFYAPFPFPYASRFLLCYVRPRRQPGAFPHLPSTTPLQWTTIHTTDDILPPTIPTDWLDYV</sequence>